<evidence type="ECO:0000313" key="3">
    <source>
        <dbReference type="Proteomes" id="UP000187191"/>
    </source>
</evidence>
<evidence type="ECO:0008006" key="4">
    <source>
        <dbReference type="Google" id="ProtNLM"/>
    </source>
</evidence>
<evidence type="ECO:0000256" key="1">
    <source>
        <dbReference type="SAM" id="MobiDB-lite"/>
    </source>
</evidence>
<name>A0ABN4VBY6_9ACTN</name>
<dbReference type="Pfam" id="PF11387">
    <property type="entry name" value="DUF2795"/>
    <property type="match status" value="1"/>
</dbReference>
<feature type="region of interest" description="Disordered" evidence="1">
    <location>
        <begin position="111"/>
        <end position="130"/>
    </location>
</feature>
<accession>A0ABN4VBY6</accession>
<gene>
    <name evidence="2" type="ORF">A7J05_01775</name>
</gene>
<proteinExistence type="predicted"/>
<dbReference type="EMBL" id="CP015588">
    <property type="protein sequence ID" value="APY84658.1"/>
    <property type="molecule type" value="Genomic_DNA"/>
</dbReference>
<organism evidence="2 3">
    <name type="scientific">Streptomyces alfalfae</name>
    <dbReference type="NCBI Taxonomy" id="1642299"/>
    <lineage>
        <taxon>Bacteria</taxon>
        <taxon>Bacillati</taxon>
        <taxon>Actinomycetota</taxon>
        <taxon>Actinomycetes</taxon>
        <taxon>Kitasatosporales</taxon>
        <taxon>Streptomycetaceae</taxon>
        <taxon>Streptomyces</taxon>
    </lineage>
</organism>
<dbReference type="Proteomes" id="UP000187191">
    <property type="component" value="Chromosome"/>
</dbReference>
<dbReference type="RefSeq" id="WP_076682195.1">
    <property type="nucleotide sequence ID" value="NZ_CP015588.1"/>
</dbReference>
<sequence>MSPRKDDELKHELEGRMPSGHSTRAEEAYEPEPPADDDIRTDADAEDLRSELARHLERATFPADRRAVLEALEAHHAPEPTLEAVRRLPEGTRYANATESARVLGGAVQGRAPAVPHADTTRGSHGSRRDHAWMERCRELPIMSPPHHRVPHHRKLR</sequence>
<feature type="region of interest" description="Disordered" evidence="1">
    <location>
        <begin position="1"/>
        <end position="45"/>
    </location>
</feature>
<dbReference type="InterPro" id="IPR021527">
    <property type="entry name" value="DUF2795"/>
</dbReference>
<evidence type="ECO:0000313" key="2">
    <source>
        <dbReference type="EMBL" id="APY84658.1"/>
    </source>
</evidence>
<feature type="compositionally biased region" description="Basic and acidic residues" evidence="1">
    <location>
        <begin position="119"/>
        <end position="130"/>
    </location>
</feature>
<protein>
    <recommendedName>
        <fullName evidence="4">DUF2795 domain-containing protein</fullName>
    </recommendedName>
</protein>
<keyword evidence="3" id="KW-1185">Reference proteome</keyword>
<feature type="compositionally biased region" description="Basic and acidic residues" evidence="1">
    <location>
        <begin position="1"/>
        <end position="15"/>
    </location>
</feature>
<reference evidence="2 3" key="1">
    <citation type="submission" date="2016-05" db="EMBL/GenBank/DDBJ databases">
        <authorList>
            <person name="Gu J."/>
        </authorList>
    </citation>
    <scope>NUCLEOTIDE SEQUENCE [LARGE SCALE GENOMIC DNA]</scope>
    <source>
        <strain evidence="2 3">ACCC40021</strain>
    </source>
</reference>